<protein>
    <submittedName>
        <fullName evidence="2">Uncharacterized protein</fullName>
    </submittedName>
</protein>
<dbReference type="AlphaFoldDB" id="A0ABD4KZP9"/>
<feature type="region of interest" description="Disordered" evidence="1">
    <location>
        <begin position="286"/>
        <end position="313"/>
    </location>
</feature>
<sequence>MGWADSATGGGYGGGSAGRGGRDNDRGGYGGGFGGAVDTGGVAPGQGAGLDAGVGRGNGGIGPPGTHTSIPGARNHSAPSDSEIGAGINTGTMASPSLTTRADVATRTGRQALGLYGQIDTPGVVSGDVAAMEAERSFMDRLDATPMGEDEVEARADRNIQMQARPGLIERGFTLAAGMVNPALGMAVDTLGRARAAQQAAEAHNAEFGTNLDTSFSHSLGRQSLAGVGGLLGGRGLGALGGNLGGALGGVHGALAGTLGGAIGGSHLGRSAALGGALGGSAPGAGTGDGVGAAQSPTTSAPPATMTQTAAPSGPIDFDGYASYAQSFFG</sequence>
<dbReference type="Proteomes" id="UP000651738">
    <property type="component" value="Unassembled WGS sequence"/>
</dbReference>
<name>A0ABD4KZP9_9GAMM</name>
<feature type="compositionally biased region" description="Gly residues" evidence="1">
    <location>
        <begin position="8"/>
        <end position="19"/>
    </location>
</feature>
<proteinExistence type="predicted"/>
<feature type="compositionally biased region" description="Polar residues" evidence="1">
    <location>
        <begin position="89"/>
        <end position="99"/>
    </location>
</feature>
<evidence type="ECO:0000256" key="1">
    <source>
        <dbReference type="SAM" id="MobiDB-lite"/>
    </source>
</evidence>
<comment type="caution">
    <text evidence="2">The sequence shown here is derived from an EMBL/GenBank/DDBJ whole genome shotgun (WGS) entry which is preliminary data.</text>
</comment>
<evidence type="ECO:0000313" key="2">
    <source>
        <dbReference type="EMBL" id="MBH8578799.1"/>
    </source>
</evidence>
<feature type="region of interest" description="Disordered" evidence="1">
    <location>
        <begin position="1"/>
        <end position="99"/>
    </location>
</feature>
<accession>A0ABD4KZP9</accession>
<dbReference type="RefSeq" id="WP_198056821.1">
    <property type="nucleotide sequence ID" value="NZ_JAEDAF010000001.1"/>
</dbReference>
<reference evidence="2 3" key="1">
    <citation type="submission" date="2020-12" db="EMBL/GenBank/DDBJ databases">
        <title>Draft genome sequence of Halomonas pacifica strain CARE-V15.</title>
        <authorList>
            <person name="Vignesh N."/>
            <person name="Thabitha A."/>
            <person name="Saravanan R."/>
            <person name="Manigandan V."/>
        </authorList>
    </citation>
    <scope>NUCLEOTIDE SEQUENCE [LARGE SCALE GENOMIC DNA]</scope>
    <source>
        <strain evidence="2 3">CARE-V15</strain>
    </source>
</reference>
<gene>
    <name evidence="2" type="ORF">I7V36_01720</name>
</gene>
<dbReference type="EMBL" id="JAEDAF010000001">
    <property type="protein sequence ID" value="MBH8578799.1"/>
    <property type="molecule type" value="Genomic_DNA"/>
</dbReference>
<organism evidence="2 3">
    <name type="scientific">Bisbaumannia pacifica</name>
    <dbReference type="NCBI Taxonomy" id="77098"/>
    <lineage>
        <taxon>Bacteria</taxon>
        <taxon>Pseudomonadati</taxon>
        <taxon>Pseudomonadota</taxon>
        <taxon>Gammaproteobacteria</taxon>
        <taxon>Oceanospirillales</taxon>
        <taxon>Halomonadaceae</taxon>
        <taxon>Bisbaumannia</taxon>
    </lineage>
</organism>
<feature type="compositionally biased region" description="Gly residues" evidence="1">
    <location>
        <begin position="27"/>
        <end position="63"/>
    </location>
</feature>
<feature type="compositionally biased region" description="Low complexity" evidence="1">
    <location>
        <begin position="292"/>
        <end position="313"/>
    </location>
</feature>
<evidence type="ECO:0000313" key="3">
    <source>
        <dbReference type="Proteomes" id="UP000651738"/>
    </source>
</evidence>